<accession>A0A512JQP9</accession>
<name>A0A512JQP9_9HYPH</name>
<dbReference type="AlphaFoldDB" id="A0A512JQP9"/>
<comment type="caution">
    <text evidence="1">The sequence shown here is derived from an EMBL/GenBank/DDBJ whole genome shotgun (WGS) entry which is preliminary data.</text>
</comment>
<proteinExistence type="predicted"/>
<dbReference type="EMBL" id="BJZV01000034">
    <property type="protein sequence ID" value="GEP12286.1"/>
    <property type="molecule type" value="Genomic_DNA"/>
</dbReference>
<evidence type="ECO:0000313" key="2">
    <source>
        <dbReference type="Proteomes" id="UP000321750"/>
    </source>
</evidence>
<reference evidence="1 2" key="1">
    <citation type="submission" date="2019-07" db="EMBL/GenBank/DDBJ databases">
        <title>Whole genome shotgun sequence of Methylobacterium gnaphalii NBRC 107716.</title>
        <authorList>
            <person name="Hosoyama A."/>
            <person name="Uohara A."/>
            <person name="Ohji S."/>
            <person name="Ichikawa N."/>
        </authorList>
    </citation>
    <scope>NUCLEOTIDE SEQUENCE [LARGE SCALE GENOMIC DNA]</scope>
    <source>
        <strain evidence="1 2">NBRC 107716</strain>
    </source>
</reference>
<organism evidence="1 2">
    <name type="scientific">Methylobacterium gnaphalii</name>
    <dbReference type="NCBI Taxonomy" id="1010610"/>
    <lineage>
        <taxon>Bacteria</taxon>
        <taxon>Pseudomonadati</taxon>
        <taxon>Pseudomonadota</taxon>
        <taxon>Alphaproteobacteria</taxon>
        <taxon>Hyphomicrobiales</taxon>
        <taxon>Methylobacteriaceae</taxon>
        <taxon>Methylobacterium</taxon>
    </lineage>
</organism>
<evidence type="ECO:0000313" key="1">
    <source>
        <dbReference type="EMBL" id="GEP12286.1"/>
    </source>
</evidence>
<keyword evidence="2" id="KW-1185">Reference proteome</keyword>
<gene>
    <name evidence="1" type="ORF">MGN01_41310</name>
</gene>
<dbReference type="Proteomes" id="UP000321750">
    <property type="component" value="Unassembled WGS sequence"/>
</dbReference>
<protein>
    <submittedName>
        <fullName evidence="1">Uncharacterized protein</fullName>
    </submittedName>
</protein>
<sequence length="138" mass="15862">MLCECPAPIRLNASQPMPGHRAAAALGHPRECLECGETFASTKTDAEFCGDRCRMAFNNRRTKRGAEIYDLFMSLRHDRKTATVLNVFTLVSRLATIYRREDADQRAGRRSWRHASEIIDRRPYLKAKVLQRQPVRQS</sequence>